<evidence type="ECO:0000256" key="12">
    <source>
        <dbReference type="HAMAP-Rule" id="MF_00942"/>
    </source>
</evidence>
<dbReference type="Pfam" id="PF10576">
    <property type="entry name" value="EndIII_4Fe-2S"/>
    <property type="match status" value="1"/>
</dbReference>
<dbReference type="Pfam" id="PF00633">
    <property type="entry name" value="HHH"/>
    <property type="match status" value="1"/>
</dbReference>
<dbReference type="AlphaFoldDB" id="A0A1E5L9L9"/>
<dbReference type="Gene3D" id="1.10.1670.10">
    <property type="entry name" value="Helix-hairpin-Helix base-excision DNA repair enzymes (C-terminal)"/>
    <property type="match status" value="1"/>
</dbReference>
<keyword evidence="15" id="KW-1185">Reference proteome</keyword>
<keyword evidence="3 12" id="KW-0479">Metal-binding</keyword>
<dbReference type="PANTHER" id="PTHR10359:SF18">
    <property type="entry name" value="ENDONUCLEASE III"/>
    <property type="match status" value="1"/>
</dbReference>
<dbReference type="PIRSF" id="PIRSF001435">
    <property type="entry name" value="Nth"/>
    <property type="match status" value="1"/>
</dbReference>
<evidence type="ECO:0000256" key="8">
    <source>
        <dbReference type="ARBA" id="ARBA00023125"/>
    </source>
</evidence>
<dbReference type="FunFam" id="1.10.1670.10:FF:000001">
    <property type="entry name" value="Endonuclease III"/>
    <property type="match status" value="1"/>
</dbReference>
<reference evidence="14 15" key="1">
    <citation type="submission" date="2016-09" db="EMBL/GenBank/DDBJ databases">
        <title>Desulfuribacillus arsenicus sp. nov., an obligately anaerobic, dissimilatory arsenic- and antimonate-reducing bacterium isolated from anoxic sediments.</title>
        <authorList>
            <person name="Abin C.A."/>
            <person name="Hollibaugh J.T."/>
        </authorList>
    </citation>
    <scope>NUCLEOTIDE SEQUENCE [LARGE SCALE GENOMIC DNA]</scope>
    <source>
        <strain evidence="14 15">MLFW-2</strain>
    </source>
</reference>
<comment type="catalytic activity">
    <reaction evidence="12">
        <text>2'-deoxyribonucleotide-(2'-deoxyribose 5'-phosphate)-2'-deoxyribonucleotide-DNA = a 3'-end 2'-deoxyribonucleotide-(2,3-dehydro-2,3-deoxyribose 5'-phosphate)-DNA + a 5'-end 5'-phospho-2'-deoxyribonucleoside-DNA + H(+)</text>
        <dbReference type="Rhea" id="RHEA:66592"/>
        <dbReference type="Rhea" id="RHEA-COMP:13180"/>
        <dbReference type="Rhea" id="RHEA-COMP:16897"/>
        <dbReference type="Rhea" id="RHEA-COMP:17067"/>
        <dbReference type="ChEBI" id="CHEBI:15378"/>
        <dbReference type="ChEBI" id="CHEBI:136412"/>
        <dbReference type="ChEBI" id="CHEBI:157695"/>
        <dbReference type="ChEBI" id="CHEBI:167181"/>
        <dbReference type="EC" id="4.2.99.18"/>
    </reaction>
</comment>
<dbReference type="GO" id="GO:0003677">
    <property type="term" value="F:DNA binding"/>
    <property type="evidence" value="ECO:0007669"/>
    <property type="project" value="UniProtKB-UniRule"/>
</dbReference>
<keyword evidence="8 12" id="KW-0238">DNA-binding</keyword>
<dbReference type="InterPro" id="IPR003265">
    <property type="entry name" value="HhH-GPD_domain"/>
</dbReference>
<feature type="binding site" evidence="12">
    <location>
        <position position="189"/>
    </location>
    <ligand>
        <name>[4Fe-4S] cluster</name>
        <dbReference type="ChEBI" id="CHEBI:49883"/>
    </ligand>
</feature>
<evidence type="ECO:0000259" key="13">
    <source>
        <dbReference type="SMART" id="SM00478"/>
    </source>
</evidence>
<keyword evidence="14" id="KW-0255">Endonuclease</keyword>
<dbReference type="InterPro" id="IPR011257">
    <property type="entry name" value="DNA_glycosylase"/>
</dbReference>
<keyword evidence="14" id="KW-0540">Nuclease</keyword>
<feature type="binding site" evidence="12">
    <location>
        <position position="186"/>
    </location>
    <ligand>
        <name>[4Fe-4S] cluster</name>
        <dbReference type="ChEBI" id="CHEBI:49883"/>
    </ligand>
</feature>
<dbReference type="FunFam" id="1.10.340.30:FF:000001">
    <property type="entry name" value="Endonuclease III"/>
    <property type="match status" value="1"/>
</dbReference>
<keyword evidence="5 12" id="KW-0378">Hydrolase</keyword>
<feature type="binding site" evidence="12">
    <location>
        <position position="195"/>
    </location>
    <ligand>
        <name>[4Fe-4S] cluster</name>
        <dbReference type="ChEBI" id="CHEBI:49883"/>
    </ligand>
</feature>
<dbReference type="EC" id="4.2.99.18" evidence="12"/>
<keyword evidence="7 12" id="KW-0411">Iron-sulfur</keyword>
<evidence type="ECO:0000313" key="14">
    <source>
        <dbReference type="EMBL" id="OEH86689.1"/>
    </source>
</evidence>
<dbReference type="SMART" id="SM00478">
    <property type="entry name" value="ENDO3c"/>
    <property type="match status" value="1"/>
</dbReference>
<dbReference type="GO" id="GO:0140078">
    <property type="term" value="F:class I DNA-(apurinic or apyrimidinic site) endonuclease activity"/>
    <property type="evidence" value="ECO:0007669"/>
    <property type="project" value="UniProtKB-EC"/>
</dbReference>
<evidence type="ECO:0000256" key="6">
    <source>
        <dbReference type="ARBA" id="ARBA00023004"/>
    </source>
</evidence>
<dbReference type="GO" id="GO:0006285">
    <property type="term" value="P:base-excision repair, AP site formation"/>
    <property type="evidence" value="ECO:0007669"/>
    <property type="project" value="TreeGrafter"/>
</dbReference>
<evidence type="ECO:0000256" key="1">
    <source>
        <dbReference type="ARBA" id="ARBA00008343"/>
    </source>
</evidence>
<dbReference type="InterPro" id="IPR004036">
    <property type="entry name" value="Endonuclease-III-like_CS2"/>
</dbReference>
<dbReference type="PROSITE" id="PS00764">
    <property type="entry name" value="ENDONUCLEASE_III_1"/>
    <property type="match status" value="1"/>
</dbReference>
<name>A0A1E5L9L9_9FIRM</name>
<comment type="caution">
    <text evidence="14">The sequence shown here is derived from an EMBL/GenBank/DDBJ whole genome shotgun (WGS) entry which is preliminary data.</text>
</comment>
<evidence type="ECO:0000313" key="15">
    <source>
        <dbReference type="Proteomes" id="UP000095255"/>
    </source>
</evidence>
<dbReference type="InterPro" id="IPR004035">
    <property type="entry name" value="Endouclease-III_FeS-bd_BS"/>
</dbReference>
<dbReference type="GO" id="GO:0046872">
    <property type="term" value="F:metal ion binding"/>
    <property type="evidence" value="ECO:0007669"/>
    <property type="project" value="UniProtKB-KW"/>
</dbReference>
<dbReference type="GO" id="GO:0019104">
    <property type="term" value="F:DNA N-glycosylase activity"/>
    <property type="evidence" value="ECO:0007669"/>
    <property type="project" value="UniProtKB-UniRule"/>
</dbReference>
<comment type="cofactor">
    <cofactor evidence="12">
        <name>[4Fe-4S] cluster</name>
        <dbReference type="ChEBI" id="CHEBI:49883"/>
    </cofactor>
    <text evidence="12">Binds 1 [4Fe-4S] cluster.</text>
</comment>
<feature type="binding site" evidence="12">
    <location>
        <position position="179"/>
    </location>
    <ligand>
        <name>[4Fe-4S] cluster</name>
        <dbReference type="ChEBI" id="CHEBI:49883"/>
    </ligand>
</feature>
<comment type="similarity">
    <text evidence="1 12">Belongs to the Nth/MutY family.</text>
</comment>
<organism evidence="14 15">
    <name type="scientific">Desulfuribacillus stibiiarsenatis</name>
    <dbReference type="NCBI Taxonomy" id="1390249"/>
    <lineage>
        <taxon>Bacteria</taxon>
        <taxon>Bacillati</taxon>
        <taxon>Bacillota</taxon>
        <taxon>Desulfuribacillia</taxon>
        <taxon>Desulfuribacillales</taxon>
        <taxon>Desulfuribacillaceae</taxon>
        <taxon>Desulfuribacillus</taxon>
    </lineage>
</organism>
<keyword evidence="4 12" id="KW-0227">DNA damage</keyword>
<dbReference type="Gene3D" id="1.10.340.30">
    <property type="entry name" value="Hypothetical protein, domain 2"/>
    <property type="match status" value="1"/>
</dbReference>
<evidence type="ECO:0000256" key="2">
    <source>
        <dbReference type="ARBA" id="ARBA00022485"/>
    </source>
</evidence>
<sequence>MLEVLTIMYPDAKCELNHSNAFELLIATILSAQCTDKRVNEITENLFQKYKAPSDYLHVSEEQIAQDIYGLGLYKNKSKAIKKTAAILEEVHGGQVPGKREDLEQLPGVGRKTANVVLSNAFGVPAIAVDTHVFRVANRLGLAASEDVLETEKQLMTIIPKEQWSQAHHQIIFHGRRICLARNPKCSECQLQHVCREFV</sequence>
<evidence type="ECO:0000256" key="11">
    <source>
        <dbReference type="ARBA" id="ARBA00023295"/>
    </source>
</evidence>
<evidence type="ECO:0000256" key="7">
    <source>
        <dbReference type="ARBA" id="ARBA00023014"/>
    </source>
</evidence>
<keyword evidence="6 12" id="KW-0408">Iron</keyword>
<evidence type="ECO:0000256" key="5">
    <source>
        <dbReference type="ARBA" id="ARBA00022801"/>
    </source>
</evidence>
<dbReference type="InterPro" id="IPR000445">
    <property type="entry name" value="HhH_motif"/>
</dbReference>
<evidence type="ECO:0000256" key="4">
    <source>
        <dbReference type="ARBA" id="ARBA00022763"/>
    </source>
</evidence>
<dbReference type="STRING" id="1390249.BHU72_10300"/>
<keyword evidence="9 12" id="KW-0234">DNA repair</keyword>
<dbReference type="InterPro" id="IPR023170">
    <property type="entry name" value="HhH_base_excis_C"/>
</dbReference>
<evidence type="ECO:0000256" key="9">
    <source>
        <dbReference type="ARBA" id="ARBA00023204"/>
    </source>
</evidence>
<dbReference type="HAMAP" id="MF_00942">
    <property type="entry name" value="Nth"/>
    <property type="match status" value="1"/>
</dbReference>
<evidence type="ECO:0000256" key="10">
    <source>
        <dbReference type="ARBA" id="ARBA00023239"/>
    </source>
</evidence>
<dbReference type="PROSITE" id="PS01155">
    <property type="entry name" value="ENDONUCLEASE_III_2"/>
    <property type="match status" value="1"/>
</dbReference>
<dbReference type="InterPro" id="IPR003651">
    <property type="entry name" value="Endonuclease3_FeS-loop_motif"/>
</dbReference>
<keyword evidence="10 12" id="KW-0456">Lyase</keyword>
<proteinExistence type="inferred from homology"/>
<dbReference type="CDD" id="cd00056">
    <property type="entry name" value="ENDO3c"/>
    <property type="match status" value="1"/>
</dbReference>
<dbReference type="GO" id="GO:0051539">
    <property type="term" value="F:4 iron, 4 sulfur cluster binding"/>
    <property type="evidence" value="ECO:0007669"/>
    <property type="project" value="UniProtKB-UniRule"/>
</dbReference>
<dbReference type="SUPFAM" id="SSF48150">
    <property type="entry name" value="DNA-glycosylase"/>
    <property type="match status" value="1"/>
</dbReference>
<dbReference type="Pfam" id="PF00730">
    <property type="entry name" value="HhH-GPD"/>
    <property type="match status" value="1"/>
</dbReference>
<protein>
    <recommendedName>
        <fullName evidence="12">Endonuclease III</fullName>
        <ecNumber evidence="12">4.2.99.18</ecNumber>
    </recommendedName>
    <alternativeName>
        <fullName evidence="12">DNA-(apurinic or apyrimidinic site) lyase</fullName>
    </alternativeName>
</protein>
<comment type="function">
    <text evidence="12">DNA repair enzyme that has both DNA N-glycosylase activity and AP-lyase activity. The DNA N-glycosylase activity releases various damaged pyrimidines from DNA by cleaving the N-glycosidic bond, leaving an AP (apurinic/apyrimidinic) site. The AP-lyase activity cleaves the phosphodiester bond 3' to the AP site by a beta-elimination, leaving a 3'-terminal unsaturated sugar and a product with a terminal 5'-phosphate.</text>
</comment>
<keyword evidence="2 12" id="KW-0004">4Fe-4S</keyword>
<dbReference type="Proteomes" id="UP000095255">
    <property type="component" value="Unassembled WGS sequence"/>
</dbReference>
<evidence type="ECO:0000256" key="3">
    <source>
        <dbReference type="ARBA" id="ARBA00022723"/>
    </source>
</evidence>
<gene>
    <name evidence="12" type="primary">nth</name>
    <name evidence="14" type="ORF">BHU72_10300</name>
</gene>
<dbReference type="SMART" id="SM00525">
    <property type="entry name" value="FES"/>
    <property type="match status" value="1"/>
</dbReference>
<keyword evidence="11 12" id="KW-0326">Glycosidase</keyword>
<accession>A0A1E5L9L9</accession>
<dbReference type="InterPro" id="IPR005759">
    <property type="entry name" value="Nth"/>
</dbReference>
<dbReference type="PANTHER" id="PTHR10359">
    <property type="entry name" value="A/G-SPECIFIC ADENINE GLYCOSYLASE/ENDONUCLEASE III"/>
    <property type="match status" value="1"/>
</dbReference>
<dbReference type="EMBL" id="MJAT01000002">
    <property type="protein sequence ID" value="OEH86689.1"/>
    <property type="molecule type" value="Genomic_DNA"/>
</dbReference>
<feature type="domain" description="HhH-GPD" evidence="13">
    <location>
        <begin position="30"/>
        <end position="177"/>
    </location>
</feature>
<dbReference type="OrthoDB" id="9800977at2"/>
<dbReference type="NCBIfam" id="TIGR01083">
    <property type="entry name" value="nth"/>
    <property type="match status" value="1"/>
</dbReference>